<reference evidence="1 2" key="1">
    <citation type="submission" date="2017-04" db="EMBL/GenBank/DDBJ databases">
        <authorList>
            <person name="Afonso C.L."/>
            <person name="Miller P.J."/>
            <person name="Scott M.A."/>
            <person name="Spackman E."/>
            <person name="Goraichik I."/>
            <person name="Dimitrov K.M."/>
            <person name="Suarez D.L."/>
            <person name="Swayne D.E."/>
        </authorList>
    </citation>
    <scope>NUCLEOTIDE SEQUENCE [LARGE SCALE GENOMIC DNA]</scope>
    <source>
        <strain evidence="1 2">USBA 355</strain>
    </source>
</reference>
<proteinExistence type="predicted"/>
<evidence type="ECO:0000313" key="2">
    <source>
        <dbReference type="Proteomes" id="UP000192917"/>
    </source>
</evidence>
<dbReference type="Gene3D" id="3.90.550.10">
    <property type="entry name" value="Spore Coat Polysaccharide Biosynthesis Protein SpsA, Chain A"/>
    <property type="match status" value="1"/>
</dbReference>
<dbReference type="Proteomes" id="UP000192917">
    <property type="component" value="Unassembled WGS sequence"/>
</dbReference>
<keyword evidence="2" id="KW-1185">Reference proteome</keyword>
<name>A0A1Y6CS16_9PROT</name>
<dbReference type="SUPFAM" id="SSF53448">
    <property type="entry name" value="Nucleotide-diphospho-sugar transferases"/>
    <property type="match status" value="1"/>
</dbReference>
<dbReference type="STRING" id="560819.SAMN05428998_13227"/>
<dbReference type="AlphaFoldDB" id="A0A1Y6CS16"/>
<accession>A0A1Y6CS16</accession>
<dbReference type="InterPro" id="IPR029044">
    <property type="entry name" value="Nucleotide-diphossugar_trans"/>
</dbReference>
<gene>
    <name evidence="1" type="ORF">SAMN05428998_13227</name>
</gene>
<evidence type="ECO:0000313" key="1">
    <source>
        <dbReference type="EMBL" id="SMF73516.1"/>
    </source>
</evidence>
<dbReference type="EMBL" id="FWZX01000032">
    <property type="protein sequence ID" value="SMF73516.1"/>
    <property type="molecule type" value="Genomic_DNA"/>
</dbReference>
<dbReference type="RefSeq" id="WP_085125748.1">
    <property type="nucleotide sequence ID" value="NZ_FWZX01000032.1"/>
</dbReference>
<evidence type="ECO:0008006" key="3">
    <source>
        <dbReference type="Google" id="ProtNLM"/>
    </source>
</evidence>
<organism evidence="1 2">
    <name type="scientific">Tistlia consotensis USBA 355</name>
    <dbReference type="NCBI Taxonomy" id="560819"/>
    <lineage>
        <taxon>Bacteria</taxon>
        <taxon>Pseudomonadati</taxon>
        <taxon>Pseudomonadota</taxon>
        <taxon>Alphaproteobacteria</taxon>
        <taxon>Rhodospirillales</taxon>
        <taxon>Rhodovibrionaceae</taxon>
        <taxon>Tistlia</taxon>
    </lineage>
</organism>
<protein>
    <recommendedName>
        <fullName evidence="3">Glycosyl transferase family 2</fullName>
    </recommendedName>
</protein>
<sequence length="270" mass="29887">MERLAEVRPARLLVVADGPRKERPDDLALCAEAQRIATAPAWRCEVLTDVSETNLGCRDRIASGLDWVFETVEAAIVLEDDCLPAASFFPFCGELLARYRDDQRVGAILGTNLSGAQPPSGASYFFSRVFHPWGWASWRRVWRDYDRRLAQLDTAEELGILESAFADPRVRGFFADKFARVRRGEIDTWDFQLGLTLLARSSLVVTPAETLVANLGCAREDATHTADETTLGTAAAAELELPLRHPSLIAPFRRADLAVEQICLALRVSG</sequence>